<evidence type="ECO:0000313" key="2">
    <source>
        <dbReference type="EMBL" id="JAP98637.1"/>
    </source>
</evidence>
<gene>
    <name evidence="2" type="ORF">g.16</name>
</gene>
<organism evidence="2">
    <name type="scientific">Lygus hesperus</name>
    <name type="common">Western plant bug</name>
    <dbReference type="NCBI Taxonomy" id="30085"/>
    <lineage>
        <taxon>Eukaryota</taxon>
        <taxon>Metazoa</taxon>
        <taxon>Ecdysozoa</taxon>
        <taxon>Arthropoda</taxon>
        <taxon>Hexapoda</taxon>
        <taxon>Insecta</taxon>
        <taxon>Pterygota</taxon>
        <taxon>Neoptera</taxon>
        <taxon>Paraneoptera</taxon>
        <taxon>Hemiptera</taxon>
        <taxon>Heteroptera</taxon>
        <taxon>Panheteroptera</taxon>
        <taxon>Cimicomorpha</taxon>
        <taxon>Miridae</taxon>
        <taxon>Mirini</taxon>
        <taxon>Lygus</taxon>
    </lineage>
</organism>
<reference evidence="2" key="1">
    <citation type="journal article" date="2016" name="Gigascience">
        <title>De novo construction of an expanded transcriptome assembly for the western tarnished plant bug, Lygus hesperus.</title>
        <authorList>
            <person name="Tassone E.E."/>
            <person name="Geib S.M."/>
            <person name="Hall B."/>
            <person name="Fabrick J.A."/>
            <person name="Brent C.S."/>
            <person name="Hull J.J."/>
        </authorList>
    </citation>
    <scope>NUCLEOTIDE SEQUENCE</scope>
</reference>
<accession>A0A146KQE9</accession>
<name>A0A146KQE9_LYGHE</name>
<proteinExistence type="predicted"/>
<protein>
    <submittedName>
        <fullName evidence="2">Uncharacterized protein</fullName>
    </submittedName>
</protein>
<evidence type="ECO:0000256" key="1">
    <source>
        <dbReference type="SAM" id="MobiDB-lite"/>
    </source>
</evidence>
<feature type="non-terminal residue" evidence="2">
    <location>
        <position position="1"/>
    </location>
</feature>
<dbReference type="EMBL" id="GDHC01019991">
    <property type="protein sequence ID" value="JAP98637.1"/>
    <property type="molecule type" value="Transcribed_RNA"/>
</dbReference>
<dbReference type="AlphaFoldDB" id="A0A146KQE9"/>
<feature type="region of interest" description="Disordered" evidence="1">
    <location>
        <begin position="86"/>
        <end position="108"/>
    </location>
</feature>
<sequence length="108" mass="11986">FFYNNIDNNTSKARRGCFTFAYKHMPHNLPSIHDAISLPIACLVLPSIASLASVPTIGSGRDLLWQLLNCHSKPPHRIGGIHQFATKSRRTHIDQGGGREPARQQTTL</sequence>